<dbReference type="Proteomes" id="UP000001514">
    <property type="component" value="Unassembled WGS sequence"/>
</dbReference>
<protein>
    <recommendedName>
        <fullName evidence="14">Leucine-rich repeat-containing N-terminal plant-type domain-containing protein</fullName>
    </recommendedName>
</protein>
<proteinExistence type="inferred from homology"/>
<evidence type="ECO:0000313" key="12">
    <source>
        <dbReference type="EMBL" id="EFJ25302.1"/>
    </source>
</evidence>
<keyword evidence="10" id="KW-0325">Glycoprotein</keyword>
<keyword evidence="6" id="KW-0732">Signal</keyword>
<keyword evidence="4" id="KW-0433">Leucine-rich repeat</keyword>
<evidence type="ECO:0000256" key="9">
    <source>
        <dbReference type="ARBA" id="ARBA00023136"/>
    </source>
</evidence>
<evidence type="ECO:0000313" key="13">
    <source>
        <dbReference type="Proteomes" id="UP000001514"/>
    </source>
</evidence>
<dbReference type="Pfam" id="PF13516">
    <property type="entry name" value="LRR_6"/>
    <property type="match status" value="2"/>
</dbReference>
<dbReference type="GO" id="GO:0004672">
    <property type="term" value="F:protein kinase activity"/>
    <property type="evidence" value="ECO:0000318"/>
    <property type="project" value="GO_Central"/>
</dbReference>
<dbReference type="Pfam" id="PF00560">
    <property type="entry name" value="LRR_1"/>
    <property type="match status" value="2"/>
</dbReference>
<evidence type="ECO:0000256" key="1">
    <source>
        <dbReference type="ARBA" id="ARBA00004162"/>
    </source>
</evidence>
<dbReference type="FunFam" id="3.80.10.10:FF:000111">
    <property type="entry name" value="LRR receptor-like serine/threonine-protein kinase ERECTA"/>
    <property type="match status" value="1"/>
</dbReference>
<dbReference type="PRINTS" id="PR00019">
    <property type="entry name" value="LEURICHRPT"/>
</dbReference>
<dbReference type="Pfam" id="PF13855">
    <property type="entry name" value="LRR_8"/>
    <property type="match status" value="2"/>
</dbReference>
<name>D8RQY5_SELML</name>
<reference evidence="12 13" key="1">
    <citation type="journal article" date="2011" name="Science">
        <title>The Selaginella genome identifies genetic changes associated with the evolution of vascular plants.</title>
        <authorList>
            <person name="Banks J.A."/>
            <person name="Nishiyama T."/>
            <person name="Hasebe M."/>
            <person name="Bowman J.L."/>
            <person name="Gribskov M."/>
            <person name="dePamphilis C."/>
            <person name="Albert V.A."/>
            <person name="Aono N."/>
            <person name="Aoyama T."/>
            <person name="Ambrose B.A."/>
            <person name="Ashton N.W."/>
            <person name="Axtell M.J."/>
            <person name="Barker E."/>
            <person name="Barker M.S."/>
            <person name="Bennetzen J.L."/>
            <person name="Bonawitz N.D."/>
            <person name="Chapple C."/>
            <person name="Cheng C."/>
            <person name="Correa L.G."/>
            <person name="Dacre M."/>
            <person name="DeBarry J."/>
            <person name="Dreyer I."/>
            <person name="Elias M."/>
            <person name="Engstrom E.M."/>
            <person name="Estelle M."/>
            <person name="Feng L."/>
            <person name="Finet C."/>
            <person name="Floyd S.K."/>
            <person name="Frommer W.B."/>
            <person name="Fujita T."/>
            <person name="Gramzow L."/>
            <person name="Gutensohn M."/>
            <person name="Harholt J."/>
            <person name="Hattori M."/>
            <person name="Heyl A."/>
            <person name="Hirai T."/>
            <person name="Hiwatashi Y."/>
            <person name="Ishikawa M."/>
            <person name="Iwata M."/>
            <person name="Karol K.G."/>
            <person name="Koehler B."/>
            <person name="Kolukisaoglu U."/>
            <person name="Kubo M."/>
            <person name="Kurata T."/>
            <person name="Lalonde S."/>
            <person name="Li K."/>
            <person name="Li Y."/>
            <person name="Litt A."/>
            <person name="Lyons E."/>
            <person name="Manning G."/>
            <person name="Maruyama T."/>
            <person name="Michael T.P."/>
            <person name="Mikami K."/>
            <person name="Miyazaki S."/>
            <person name="Morinaga S."/>
            <person name="Murata T."/>
            <person name="Mueller-Roeber B."/>
            <person name="Nelson D.R."/>
            <person name="Obara M."/>
            <person name="Oguri Y."/>
            <person name="Olmstead R.G."/>
            <person name="Onodera N."/>
            <person name="Petersen B.L."/>
            <person name="Pils B."/>
            <person name="Prigge M."/>
            <person name="Rensing S.A."/>
            <person name="Riano-Pachon D.M."/>
            <person name="Roberts A.W."/>
            <person name="Sato Y."/>
            <person name="Scheller H.V."/>
            <person name="Schulz B."/>
            <person name="Schulz C."/>
            <person name="Shakirov E.V."/>
            <person name="Shibagaki N."/>
            <person name="Shinohara N."/>
            <person name="Shippen D.E."/>
            <person name="Soerensen I."/>
            <person name="Sotooka R."/>
            <person name="Sugimoto N."/>
            <person name="Sugita M."/>
            <person name="Sumikawa N."/>
            <person name="Tanurdzic M."/>
            <person name="Theissen G."/>
            <person name="Ulvskov P."/>
            <person name="Wakazuki S."/>
            <person name="Weng J.K."/>
            <person name="Willats W.W."/>
            <person name="Wipf D."/>
            <person name="Wolf P.G."/>
            <person name="Yang L."/>
            <person name="Zimmer A.D."/>
            <person name="Zhu Q."/>
            <person name="Mitros T."/>
            <person name="Hellsten U."/>
            <person name="Loque D."/>
            <person name="Otillar R."/>
            <person name="Salamov A."/>
            <person name="Schmutz J."/>
            <person name="Shapiro H."/>
            <person name="Lindquist E."/>
            <person name="Lucas S."/>
            <person name="Rokhsar D."/>
            <person name="Grigoriev I.V."/>
        </authorList>
    </citation>
    <scope>NUCLEOTIDE SEQUENCE [LARGE SCALE GENOMIC DNA]</scope>
</reference>
<keyword evidence="8 11" id="KW-1133">Transmembrane helix</keyword>
<evidence type="ECO:0000256" key="4">
    <source>
        <dbReference type="ARBA" id="ARBA00022614"/>
    </source>
</evidence>
<dbReference type="eggNOG" id="ENOG502QS1K">
    <property type="taxonomic scope" value="Eukaryota"/>
</dbReference>
<keyword evidence="5 11" id="KW-0812">Transmembrane</keyword>
<evidence type="ECO:0000256" key="5">
    <source>
        <dbReference type="ARBA" id="ARBA00022692"/>
    </source>
</evidence>
<feature type="transmembrane region" description="Helical" evidence="11">
    <location>
        <begin position="458"/>
        <end position="480"/>
    </location>
</feature>
<dbReference type="InterPro" id="IPR001611">
    <property type="entry name" value="Leu-rich_rpt"/>
</dbReference>
<evidence type="ECO:0000256" key="2">
    <source>
        <dbReference type="ARBA" id="ARBA00009592"/>
    </source>
</evidence>
<dbReference type="Gene3D" id="3.80.10.10">
    <property type="entry name" value="Ribonuclease Inhibitor"/>
    <property type="match status" value="1"/>
</dbReference>
<evidence type="ECO:0000256" key="10">
    <source>
        <dbReference type="ARBA" id="ARBA00023180"/>
    </source>
</evidence>
<sequence>MSKNCRRLQKLNASSNFITTFRLEQCTSLQELDVSFNNISETVFWKDCDALKVLNLSDNQFSGPFLSVFGNRSLPQVFKSLEVLQADHNSFTGEIPTVPPTLEALDLSCNKFSSSNTNICLSNSKLQSLVLVYNRLRGPVLNLAMNCSNLKMLDLSINFVTGSLPGNICSRLSKLQHLILWGNNLEGRIPATIDECSELVTLHLSHNNLTGVIPEEISRLKNLSLLVLNNNMLSGEIPASLAKMQNIQGLLLGHNKLQGGLPGELRNTNSLIQLAVNDNQLAGPIPSWIGCSVKEDQYDMKYPYLMVLLFNVQPSICKGYNEIPWCIDLSFNSFTGTIPAEFGAMQNLYSLNLAHNLLTGAVPSTVGNLKQLEWLDLSYNQLESHIPGSLTNLTFLKYFNISHNRLLGGIPQSGQLPTFPASSYEGNPGLCGIPLAECHGNDYNLDNHSGDKDDDEDVSMLAGIVAAVVSFLAWSCAVFFNKRWERILKRFEIM</sequence>
<dbReference type="KEGG" id="smo:SELMODRAFT_99634"/>
<dbReference type="OMA" id="CSWWGVT"/>
<dbReference type="SMART" id="SM00369">
    <property type="entry name" value="LRR_TYP"/>
    <property type="match status" value="4"/>
</dbReference>
<keyword evidence="13" id="KW-1185">Reference proteome</keyword>
<keyword evidence="9 11" id="KW-0472">Membrane</keyword>
<dbReference type="FunFam" id="3.80.10.10:FF:000095">
    <property type="entry name" value="LRR receptor-like serine/threonine-protein kinase GSO1"/>
    <property type="match status" value="1"/>
</dbReference>
<dbReference type="SUPFAM" id="SSF52058">
    <property type="entry name" value="L domain-like"/>
    <property type="match status" value="2"/>
</dbReference>
<keyword evidence="3" id="KW-1003">Cell membrane</keyword>
<dbReference type="InParanoid" id="D8RQY5"/>
<evidence type="ECO:0000256" key="8">
    <source>
        <dbReference type="ARBA" id="ARBA00022989"/>
    </source>
</evidence>
<dbReference type="HOGENOM" id="CLU_000288_22_4_1"/>
<gene>
    <name evidence="12" type="ORF">SELMODRAFT_99634</name>
</gene>
<dbReference type="PANTHER" id="PTHR48065">
    <property type="entry name" value="OS10G0469600 PROTEIN"/>
    <property type="match status" value="1"/>
</dbReference>
<dbReference type="InterPro" id="IPR032675">
    <property type="entry name" value="LRR_dom_sf"/>
</dbReference>
<dbReference type="GO" id="GO:0005886">
    <property type="term" value="C:plasma membrane"/>
    <property type="evidence" value="ECO:0007669"/>
    <property type="project" value="UniProtKB-SubCell"/>
</dbReference>
<evidence type="ECO:0000256" key="3">
    <source>
        <dbReference type="ARBA" id="ARBA00022475"/>
    </source>
</evidence>
<dbReference type="STRING" id="88036.D8RQY5"/>
<dbReference type="Gramene" id="EFJ25302">
    <property type="protein sequence ID" value="EFJ25302"/>
    <property type="gene ID" value="SELMODRAFT_99634"/>
</dbReference>
<evidence type="ECO:0000256" key="7">
    <source>
        <dbReference type="ARBA" id="ARBA00022737"/>
    </source>
</evidence>
<evidence type="ECO:0008006" key="14">
    <source>
        <dbReference type="Google" id="ProtNLM"/>
    </source>
</evidence>
<keyword evidence="7" id="KW-0677">Repeat</keyword>
<evidence type="ECO:0000256" key="6">
    <source>
        <dbReference type="ARBA" id="ARBA00022729"/>
    </source>
</evidence>
<organism evidence="13">
    <name type="scientific">Selaginella moellendorffii</name>
    <name type="common">Spikemoss</name>
    <dbReference type="NCBI Taxonomy" id="88036"/>
    <lineage>
        <taxon>Eukaryota</taxon>
        <taxon>Viridiplantae</taxon>
        <taxon>Streptophyta</taxon>
        <taxon>Embryophyta</taxon>
        <taxon>Tracheophyta</taxon>
        <taxon>Lycopodiopsida</taxon>
        <taxon>Selaginellales</taxon>
        <taxon>Selaginellaceae</taxon>
        <taxon>Selaginella</taxon>
    </lineage>
</organism>
<comment type="similarity">
    <text evidence="2">Belongs to the RLP family.</text>
</comment>
<dbReference type="AlphaFoldDB" id="D8RQY5"/>
<evidence type="ECO:0000256" key="11">
    <source>
        <dbReference type="SAM" id="Phobius"/>
    </source>
</evidence>
<dbReference type="InterPro" id="IPR003591">
    <property type="entry name" value="Leu-rich_rpt_typical-subtyp"/>
</dbReference>
<dbReference type="PROSITE" id="PS51450">
    <property type="entry name" value="LRR"/>
    <property type="match status" value="1"/>
</dbReference>
<dbReference type="EMBL" id="GL377587">
    <property type="protein sequence ID" value="EFJ25302.1"/>
    <property type="molecule type" value="Genomic_DNA"/>
</dbReference>
<accession>D8RQY5</accession>
<comment type="subcellular location">
    <subcellularLocation>
        <location evidence="1">Cell membrane</location>
        <topology evidence="1">Single-pass membrane protein</topology>
    </subcellularLocation>
</comment>
<dbReference type="PANTHER" id="PTHR48065:SF69">
    <property type="entry name" value="OS07G0466500 PROTEIN"/>
    <property type="match status" value="1"/>
</dbReference>